<accession>A0A0G4HT01</accession>
<feature type="transmembrane region" description="Helical" evidence="1">
    <location>
        <begin position="148"/>
        <end position="169"/>
    </location>
</feature>
<feature type="transmembrane region" description="Helical" evidence="1">
    <location>
        <begin position="284"/>
        <end position="305"/>
    </location>
</feature>
<keyword evidence="1" id="KW-0812">Transmembrane</keyword>
<evidence type="ECO:0000256" key="1">
    <source>
        <dbReference type="SAM" id="Phobius"/>
    </source>
</evidence>
<gene>
    <name evidence="3" type="ORF">Cvel_8376</name>
</gene>
<evidence type="ECO:0000313" key="3">
    <source>
        <dbReference type="EMBL" id="CEM47517.1"/>
    </source>
</evidence>
<dbReference type="InterPro" id="IPR025333">
    <property type="entry name" value="DUF4239"/>
</dbReference>
<keyword evidence="1" id="KW-0472">Membrane</keyword>
<dbReference type="VEuPathDB" id="CryptoDB:Cvel_8376"/>
<name>A0A0G4HT01_9ALVE</name>
<keyword evidence="1" id="KW-1133">Transmembrane helix</keyword>
<dbReference type="AlphaFoldDB" id="A0A0G4HT01"/>
<sequence>MSVRSPRGGTLLSVIVILSVLQGPECGVTAFLNSLSSSQGLPASLRRIAKTPSPRAAIWSPQAAARTSAGAVASVSGGTGGLVTPSETSASFFAEKGLVSRVWKAVGEWAWVWIPVAFYWILPWLERKALFASNAEVEALVDATCSSVFIPVVGILYAILVGLSIESLWEGHKETVAQMTEECAKAAMLLPKMRKLGPALQKKSVLLLKDHLMDLQNTLEASAQADTKRTEHLVKDLPHALLSLDRLLCEGGEGEDTDSIAEDVKELINMRLSRMQKAVQRLPLVHWMILWGLSVSMLYSFWLVATGPISEGAGTGRVHLSNCASPRIRVMFSVLSFSTTAVFKIIRDLERPLSGVYSIVGDQVPSAPMLNRAIQEASEILGSGA</sequence>
<dbReference type="Pfam" id="PF14023">
    <property type="entry name" value="Bestrophin-like"/>
    <property type="match status" value="1"/>
</dbReference>
<reference evidence="3" key="1">
    <citation type="submission" date="2014-11" db="EMBL/GenBank/DDBJ databases">
        <authorList>
            <person name="Otto D Thomas"/>
            <person name="Naeem Raeece"/>
        </authorList>
    </citation>
    <scope>NUCLEOTIDE SEQUENCE</scope>
</reference>
<evidence type="ECO:0000256" key="2">
    <source>
        <dbReference type="SAM" id="SignalP"/>
    </source>
</evidence>
<proteinExistence type="predicted"/>
<feature type="chain" id="PRO_5005191727" evidence="2">
    <location>
        <begin position="27"/>
        <end position="385"/>
    </location>
</feature>
<feature type="signal peptide" evidence="2">
    <location>
        <begin position="1"/>
        <end position="26"/>
    </location>
</feature>
<keyword evidence="2" id="KW-0732">Signal</keyword>
<organism evidence="3">
    <name type="scientific">Chromera velia CCMP2878</name>
    <dbReference type="NCBI Taxonomy" id="1169474"/>
    <lineage>
        <taxon>Eukaryota</taxon>
        <taxon>Sar</taxon>
        <taxon>Alveolata</taxon>
        <taxon>Colpodellida</taxon>
        <taxon>Chromeraceae</taxon>
        <taxon>Chromera</taxon>
    </lineage>
</organism>
<protein>
    <submittedName>
        <fullName evidence="3">Uncharacterized protein</fullName>
    </submittedName>
</protein>
<dbReference type="EMBL" id="CDMZ01003767">
    <property type="protein sequence ID" value="CEM47517.1"/>
    <property type="molecule type" value="Genomic_DNA"/>
</dbReference>